<dbReference type="EMBL" id="JAEEGB010000005">
    <property type="protein sequence ID" value="MBI6872088.1"/>
    <property type="molecule type" value="Genomic_DNA"/>
</dbReference>
<keyword evidence="4" id="KW-1185">Reference proteome</keyword>
<dbReference type="SUPFAM" id="SSF55729">
    <property type="entry name" value="Acyl-CoA N-acyltransferases (Nat)"/>
    <property type="match status" value="1"/>
</dbReference>
<name>A0A934HRQ8_9CLOT</name>
<accession>A0A934HRQ8</accession>
<evidence type="ECO:0000259" key="2">
    <source>
        <dbReference type="PROSITE" id="PS51186"/>
    </source>
</evidence>
<dbReference type="Pfam" id="PF00583">
    <property type="entry name" value="Acetyltransf_1"/>
    <property type="match status" value="1"/>
</dbReference>
<dbReference type="Gene3D" id="3.40.630.30">
    <property type="match status" value="1"/>
</dbReference>
<dbReference type="InterPro" id="IPR050769">
    <property type="entry name" value="NAT_camello-type"/>
</dbReference>
<dbReference type="PROSITE" id="PS51186">
    <property type="entry name" value="GNAT"/>
    <property type="match status" value="1"/>
</dbReference>
<evidence type="ECO:0000313" key="3">
    <source>
        <dbReference type="EMBL" id="MBI6872088.1"/>
    </source>
</evidence>
<keyword evidence="1" id="KW-0808">Transferase</keyword>
<dbReference type="InterPro" id="IPR016181">
    <property type="entry name" value="Acyl_CoA_acyltransferase"/>
</dbReference>
<reference evidence="3" key="1">
    <citation type="submission" date="2020-12" db="EMBL/GenBank/DDBJ databases">
        <title>Clostridium thailandense sp. nov., a novel acetogenic bacterium isolated from peat land soil in Thailand.</title>
        <authorList>
            <person name="Chaikitkaew S."/>
            <person name="Birkeland N.K."/>
        </authorList>
    </citation>
    <scope>NUCLEOTIDE SEQUENCE</scope>
    <source>
        <strain evidence="3">DSM 17425</strain>
    </source>
</reference>
<dbReference type="PANTHER" id="PTHR13947">
    <property type="entry name" value="GNAT FAMILY N-ACETYLTRANSFERASE"/>
    <property type="match status" value="1"/>
</dbReference>
<dbReference type="CDD" id="cd04301">
    <property type="entry name" value="NAT_SF"/>
    <property type="match status" value="1"/>
</dbReference>
<protein>
    <submittedName>
        <fullName evidence="3">GNAT family N-acetyltransferase</fullName>
    </submittedName>
</protein>
<evidence type="ECO:0000256" key="1">
    <source>
        <dbReference type="ARBA" id="ARBA00022679"/>
    </source>
</evidence>
<dbReference type="GO" id="GO:0008080">
    <property type="term" value="F:N-acetyltransferase activity"/>
    <property type="evidence" value="ECO:0007669"/>
    <property type="project" value="InterPro"/>
</dbReference>
<organism evidence="3 4">
    <name type="scientific">Clostridium aciditolerans</name>
    <dbReference type="NCBI Taxonomy" id="339861"/>
    <lineage>
        <taxon>Bacteria</taxon>
        <taxon>Bacillati</taxon>
        <taxon>Bacillota</taxon>
        <taxon>Clostridia</taxon>
        <taxon>Eubacteriales</taxon>
        <taxon>Clostridiaceae</taxon>
        <taxon>Clostridium</taxon>
    </lineage>
</organism>
<dbReference type="Proteomes" id="UP000622687">
    <property type="component" value="Unassembled WGS sequence"/>
</dbReference>
<sequence length="170" mass="19410">MDIDIRMLDKNERAPYDLLLLADPSEEAVRDYIARGICYIACYKEQIVGEYVLIKTRPLTMELVNIAVDEKYQGKGIGKKLILHAINKAKQDNIKVLEVGTGNSSIDQLALYQKCGFRITGIDRDFFKIHYNKKIIENGIECTDMIRLSIELPGKEKVEEKKITSKVKNT</sequence>
<dbReference type="AlphaFoldDB" id="A0A934HRQ8"/>
<dbReference type="PANTHER" id="PTHR13947:SF37">
    <property type="entry name" value="LD18367P"/>
    <property type="match status" value="1"/>
</dbReference>
<dbReference type="InterPro" id="IPR000182">
    <property type="entry name" value="GNAT_dom"/>
</dbReference>
<proteinExistence type="predicted"/>
<comment type="caution">
    <text evidence="3">The sequence shown here is derived from an EMBL/GenBank/DDBJ whole genome shotgun (WGS) entry which is preliminary data.</text>
</comment>
<feature type="domain" description="N-acetyltransferase" evidence="2">
    <location>
        <begin position="3"/>
        <end position="136"/>
    </location>
</feature>
<gene>
    <name evidence="3" type="ORF">I6U51_05115</name>
</gene>
<evidence type="ECO:0000313" key="4">
    <source>
        <dbReference type="Proteomes" id="UP000622687"/>
    </source>
</evidence>